<name>A0A6A0HDS9_HYAAZ</name>
<dbReference type="PANTHER" id="PTHR43353">
    <property type="entry name" value="SUCCINATE-SEMIALDEHYDE DEHYDROGENASE, MITOCHONDRIAL"/>
    <property type="match status" value="1"/>
</dbReference>
<dbReference type="Gene3D" id="3.40.605.10">
    <property type="entry name" value="Aldehyde Dehydrogenase, Chain A, domain 1"/>
    <property type="match status" value="1"/>
</dbReference>
<dbReference type="InterPro" id="IPR015590">
    <property type="entry name" value="Aldehyde_DH_dom"/>
</dbReference>
<dbReference type="GO" id="GO:0004777">
    <property type="term" value="F:succinate-semialdehyde dehydrogenase (NAD+) activity"/>
    <property type="evidence" value="ECO:0007669"/>
    <property type="project" value="TreeGrafter"/>
</dbReference>
<dbReference type="InterPro" id="IPR016163">
    <property type="entry name" value="Ald_DH_C"/>
</dbReference>
<evidence type="ECO:0000313" key="3">
    <source>
        <dbReference type="EMBL" id="KAA0203679.1"/>
    </source>
</evidence>
<evidence type="ECO:0000259" key="2">
    <source>
        <dbReference type="Pfam" id="PF00171"/>
    </source>
</evidence>
<comment type="caution">
    <text evidence="3">The sequence shown here is derived from an EMBL/GenBank/DDBJ whole genome shotgun (WGS) entry which is preliminary data.</text>
</comment>
<dbReference type="EMBL" id="JQDR03001112">
    <property type="protein sequence ID" value="KAA0203679.1"/>
    <property type="molecule type" value="Genomic_DNA"/>
</dbReference>
<proteinExistence type="predicted"/>
<dbReference type="Pfam" id="PF00171">
    <property type="entry name" value="Aldedh"/>
    <property type="match status" value="1"/>
</dbReference>
<dbReference type="InterPro" id="IPR016162">
    <property type="entry name" value="Ald_DH_N"/>
</dbReference>
<reference evidence="3" key="2">
    <citation type="journal article" date="2018" name="Environ. Sci. Technol.">
        <title>The Toxicogenome of Hyalella azteca: A Model for Sediment Ecotoxicology and Evolutionary Toxicology.</title>
        <authorList>
            <person name="Poynton H.C."/>
            <person name="Hasenbein S."/>
            <person name="Benoit J.B."/>
            <person name="Sepulveda M.S."/>
            <person name="Poelchau M.F."/>
            <person name="Hughes D.S.T."/>
            <person name="Murali S.C."/>
            <person name="Chen S."/>
            <person name="Glastad K.M."/>
            <person name="Goodisman M.A.D."/>
            <person name="Werren J.H."/>
            <person name="Vineis J.H."/>
            <person name="Bowen J.L."/>
            <person name="Friedrich M."/>
            <person name="Jones J."/>
            <person name="Robertson H.M."/>
            <person name="Feyereisen R."/>
            <person name="Mechler-Hickson A."/>
            <person name="Mathers N."/>
            <person name="Lee C.E."/>
            <person name="Colbourne J.K."/>
            <person name="Biales A."/>
            <person name="Johnston J.S."/>
            <person name="Wellborn G.A."/>
            <person name="Rosendale A.J."/>
            <person name="Cridge A.G."/>
            <person name="Munoz-Torres M.C."/>
            <person name="Bain P.A."/>
            <person name="Manny A.R."/>
            <person name="Major K.M."/>
            <person name="Lambert F.N."/>
            <person name="Vulpe C.D."/>
            <person name="Tuck P."/>
            <person name="Blalock B.J."/>
            <person name="Lin Y.Y."/>
            <person name="Smith M.E."/>
            <person name="Ochoa-Acuna H."/>
            <person name="Chen M.M."/>
            <person name="Childers C.P."/>
            <person name="Qu J."/>
            <person name="Dugan S."/>
            <person name="Lee S.L."/>
            <person name="Chao H."/>
            <person name="Dinh H."/>
            <person name="Han Y."/>
            <person name="Doddapaneni H."/>
            <person name="Worley K.C."/>
            <person name="Muzny D.M."/>
            <person name="Gibbs R.A."/>
            <person name="Richards S."/>
        </authorList>
    </citation>
    <scope>NUCLEOTIDE SEQUENCE</scope>
    <source>
        <strain evidence="3">HAZT.00-mixed</strain>
        <tissue evidence="3">Whole organism</tissue>
    </source>
</reference>
<reference evidence="3" key="3">
    <citation type="submission" date="2019-06" db="EMBL/GenBank/DDBJ databases">
        <authorList>
            <person name="Poynton C."/>
            <person name="Hasenbein S."/>
            <person name="Benoit J.B."/>
            <person name="Sepulveda M.S."/>
            <person name="Poelchau M.F."/>
            <person name="Murali S.C."/>
            <person name="Chen S."/>
            <person name="Glastad K.M."/>
            <person name="Werren J.H."/>
            <person name="Vineis J.H."/>
            <person name="Bowen J.L."/>
            <person name="Friedrich M."/>
            <person name="Jones J."/>
            <person name="Robertson H.M."/>
            <person name="Feyereisen R."/>
            <person name="Mechler-Hickson A."/>
            <person name="Mathers N."/>
            <person name="Lee C.E."/>
            <person name="Colbourne J.K."/>
            <person name="Biales A."/>
            <person name="Johnston J.S."/>
            <person name="Wellborn G.A."/>
            <person name="Rosendale A.J."/>
            <person name="Cridge A.G."/>
            <person name="Munoz-Torres M.C."/>
            <person name="Bain P.A."/>
            <person name="Manny A.R."/>
            <person name="Major K.M."/>
            <person name="Lambert F.N."/>
            <person name="Vulpe C.D."/>
            <person name="Tuck P."/>
            <person name="Blalock B.J."/>
            <person name="Lin Y.-Y."/>
            <person name="Smith M.E."/>
            <person name="Ochoa-Acuna H."/>
            <person name="Chen M.-J.M."/>
            <person name="Childers C.P."/>
            <person name="Qu J."/>
            <person name="Dugan S."/>
            <person name="Lee S.L."/>
            <person name="Chao H."/>
            <person name="Dinh H."/>
            <person name="Han Y."/>
            <person name="Doddapaneni H."/>
            <person name="Worley K.C."/>
            <person name="Muzny D.M."/>
            <person name="Gibbs R.A."/>
            <person name="Richards S."/>
        </authorList>
    </citation>
    <scope>NUCLEOTIDE SEQUENCE</scope>
    <source>
        <strain evidence="3">HAZT.00-mixed</strain>
        <tissue evidence="3">Whole organism</tissue>
    </source>
</reference>
<feature type="domain" description="Aldehyde dehydrogenase" evidence="2">
    <location>
        <begin position="2"/>
        <end position="123"/>
    </location>
</feature>
<protein>
    <recommendedName>
        <fullName evidence="2">Aldehyde dehydrogenase domain-containing protein</fullName>
    </recommendedName>
</protein>
<evidence type="ECO:0000256" key="1">
    <source>
        <dbReference type="ARBA" id="ARBA00023002"/>
    </source>
</evidence>
<dbReference type="InterPro" id="IPR016161">
    <property type="entry name" value="Ald_DH/histidinol_DH"/>
</dbReference>
<dbReference type="Proteomes" id="UP000711488">
    <property type="component" value="Unassembled WGS sequence"/>
</dbReference>
<reference evidence="3" key="1">
    <citation type="submission" date="2014-08" db="EMBL/GenBank/DDBJ databases">
        <authorList>
            <person name="Murali S."/>
            <person name="Richards S."/>
            <person name="Bandaranaike D."/>
            <person name="Bellair M."/>
            <person name="Blankenburg K."/>
            <person name="Chao H."/>
            <person name="Dinh H."/>
            <person name="Doddapaneni H."/>
            <person name="Dugan-Rocha S."/>
            <person name="Elkadiri S."/>
            <person name="Gnanaolivu R."/>
            <person name="Hughes D."/>
            <person name="Lee S."/>
            <person name="Li M."/>
            <person name="Ming W."/>
            <person name="Munidasa M."/>
            <person name="Muniz J."/>
            <person name="Nguyen L."/>
            <person name="Osuji N."/>
            <person name="Pu L.-L."/>
            <person name="Puazo M."/>
            <person name="Skinner E."/>
            <person name="Qu C."/>
            <person name="Quiroz J."/>
            <person name="Raj R."/>
            <person name="Weissenberger G."/>
            <person name="Xin Y."/>
            <person name="Zou X."/>
            <person name="Han Y."/>
            <person name="Worley K."/>
            <person name="Muzny D."/>
            <person name="Gibbs R."/>
        </authorList>
    </citation>
    <scope>NUCLEOTIDE SEQUENCE</scope>
    <source>
        <strain evidence="3">HAZT.00-mixed</strain>
        <tissue evidence="3">Whole organism</tissue>
    </source>
</reference>
<dbReference type="GO" id="GO:0005739">
    <property type="term" value="C:mitochondrion"/>
    <property type="evidence" value="ECO:0007669"/>
    <property type="project" value="TreeGrafter"/>
</dbReference>
<accession>A0A6A0HDS9</accession>
<gene>
    <name evidence="3" type="ORF">HAZT_HAZT008197</name>
</gene>
<dbReference type="AlphaFoldDB" id="A0A6A0HDS9"/>
<dbReference type="InterPro" id="IPR050740">
    <property type="entry name" value="Aldehyde_DH_Superfamily"/>
</dbReference>
<organism evidence="3">
    <name type="scientific">Hyalella azteca</name>
    <name type="common">Amphipod</name>
    <dbReference type="NCBI Taxonomy" id="294128"/>
    <lineage>
        <taxon>Eukaryota</taxon>
        <taxon>Metazoa</taxon>
        <taxon>Ecdysozoa</taxon>
        <taxon>Arthropoda</taxon>
        <taxon>Crustacea</taxon>
        <taxon>Multicrustacea</taxon>
        <taxon>Malacostraca</taxon>
        <taxon>Eumalacostraca</taxon>
        <taxon>Peracarida</taxon>
        <taxon>Amphipoda</taxon>
        <taxon>Senticaudata</taxon>
        <taxon>Talitrida</taxon>
        <taxon>Talitroidea</taxon>
        <taxon>Hyalellidae</taxon>
        <taxon>Hyalella</taxon>
    </lineage>
</organism>
<dbReference type="PANTHER" id="PTHR43353:SF5">
    <property type="entry name" value="SUCCINATE-SEMIALDEHYDE DEHYDROGENASE, MITOCHONDRIAL"/>
    <property type="match status" value="1"/>
</dbReference>
<dbReference type="Gene3D" id="3.40.309.10">
    <property type="entry name" value="Aldehyde Dehydrogenase, Chain A, domain 2"/>
    <property type="match status" value="1"/>
</dbReference>
<sequence length="131" mass="13907">MLGGAPHTAGALFYQPTLLTDVTPDMPCVATEIFGPVVAISKFETEEEALRIANDCKSGLAGYFISQDVSQVWRVARQLEVGMVGINEGLISAAEAAFGGIKESGLGREGSSHGIDDYTEIKYLCIGNTHL</sequence>
<keyword evidence="1" id="KW-0560">Oxidoreductase</keyword>
<dbReference type="SUPFAM" id="SSF53720">
    <property type="entry name" value="ALDH-like"/>
    <property type="match status" value="1"/>
</dbReference>
<dbReference type="OrthoDB" id="6336534at2759"/>
<dbReference type="GO" id="GO:0009450">
    <property type="term" value="P:gamma-aminobutyric acid catabolic process"/>
    <property type="evidence" value="ECO:0007669"/>
    <property type="project" value="TreeGrafter"/>
</dbReference>